<gene>
    <name evidence="3" type="ORF">AVDCRST_MAG89-1932</name>
</gene>
<protein>
    <recommendedName>
        <fullName evidence="2">TonB-dependent transporter Oar-like beta-barrel domain-containing protein</fullName>
    </recommendedName>
</protein>
<dbReference type="InterPro" id="IPR039426">
    <property type="entry name" value="TonB-dep_rcpt-like"/>
</dbReference>
<sequence>MNPEISKSKNMRYSATLCLFLLLALLGGSKLAAQVGSTTDIIRGQVTGLAGEAMPGVTVSATSTETGVRRTATTNAQGRYTIVFPDGGGQYQVQVNVTGFAGATRRVARVADEDVLEANISLGTTATAIEGITVNARRTPPPSGRDPAATERAVSGEALNRLPVDPADVTALATLTPGVIGLGGGDSLQLAFSVLGQGADANQMTLDGVSFGGDAGGGLGVPQEAVRSTRVITNTYDVSQGQFSGGQISTTTRGGTNNVSGSFSYLLRDPALQWTATSDPFSGAFSQNRFSGGIGGPIIRDKLFYFGSAAVQRRSSGLRSLMSADPFSLQSLGVDPDSVTRFLSLLNSKGIYPTGVRAPSDQVTDSYTLLGRIDYNLTQLHTLTLRANGNWTDQGA</sequence>
<evidence type="ECO:0000256" key="1">
    <source>
        <dbReference type="SAM" id="SignalP"/>
    </source>
</evidence>
<dbReference type="AlphaFoldDB" id="A0A6J4L9Z1"/>
<feature type="domain" description="TonB-dependent transporter Oar-like beta-barrel" evidence="2">
    <location>
        <begin position="251"/>
        <end position="320"/>
    </location>
</feature>
<organism evidence="3">
    <name type="scientific">uncultured Gemmatimonadota bacterium</name>
    <dbReference type="NCBI Taxonomy" id="203437"/>
    <lineage>
        <taxon>Bacteria</taxon>
        <taxon>Pseudomonadati</taxon>
        <taxon>Gemmatimonadota</taxon>
        <taxon>environmental samples</taxon>
    </lineage>
</organism>
<dbReference type="InterPro" id="IPR057601">
    <property type="entry name" value="Oar-like_b-barrel"/>
</dbReference>
<accession>A0A6J4L9Z1</accession>
<proteinExistence type="predicted"/>
<keyword evidence="1" id="KW-0732">Signal</keyword>
<dbReference type="PANTHER" id="PTHR30069">
    <property type="entry name" value="TONB-DEPENDENT OUTER MEMBRANE RECEPTOR"/>
    <property type="match status" value="1"/>
</dbReference>
<dbReference type="InterPro" id="IPR008969">
    <property type="entry name" value="CarboxyPept-like_regulatory"/>
</dbReference>
<dbReference type="GO" id="GO:0015344">
    <property type="term" value="F:siderophore uptake transmembrane transporter activity"/>
    <property type="evidence" value="ECO:0007669"/>
    <property type="project" value="TreeGrafter"/>
</dbReference>
<feature type="chain" id="PRO_5026709910" description="TonB-dependent transporter Oar-like beta-barrel domain-containing protein" evidence="1">
    <location>
        <begin position="33"/>
        <end position="396"/>
    </location>
</feature>
<feature type="signal peptide" evidence="1">
    <location>
        <begin position="1"/>
        <end position="32"/>
    </location>
</feature>
<dbReference type="PANTHER" id="PTHR30069:SF46">
    <property type="entry name" value="OAR PROTEIN"/>
    <property type="match status" value="1"/>
</dbReference>
<dbReference type="GO" id="GO:0044718">
    <property type="term" value="P:siderophore transmembrane transport"/>
    <property type="evidence" value="ECO:0007669"/>
    <property type="project" value="TreeGrafter"/>
</dbReference>
<name>A0A6J4L9Z1_9BACT</name>
<dbReference type="Gene3D" id="2.60.40.1120">
    <property type="entry name" value="Carboxypeptidase-like, regulatory domain"/>
    <property type="match status" value="1"/>
</dbReference>
<dbReference type="Pfam" id="PF13620">
    <property type="entry name" value="CarboxypepD_reg"/>
    <property type="match status" value="1"/>
</dbReference>
<evidence type="ECO:0000313" key="3">
    <source>
        <dbReference type="EMBL" id="CAA9326788.1"/>
    </source>
</evidence>
<feature type="non-terminal residue" evidence="3">
    <location>
        <position position="396"/>
    </location>
</feature>
<dbReference type="GO" id="GO:0009279">
    <property type="term" value="C:cell outer membrane"/>
    <property type="evidence" value="ECO:0007669"/>
    <property type="project" value="TreeGrafter"/>
</dbReference>
<dbReference type="Pfam" id="PF25183">
    <property type="entry name" value="OMP_b-brl_4"/>
    <property type="match status" value="1"/>
</dbReference>
<dbReference type="SUPFAM" id="SSF49464">
    <property type="entry name" value="Carboxypeptidase regulatory domain-like"/>
    <property type="match status" value="1"/>
</dbReference>
<evidence type="ECO:0000259" key="2">
    <source>
        <dbReference type="Pfam" id="PF25183"/>
    </source>
</evidence>
<reference evidence="3" key="1">
    <citation type="submission" date="2020-02" db="EMBL/GenBank/DDBJ databases">
        <authorList>
            <person name="Meier V. D."/>
        </authorList>
    </citation>
    <scope>NUCLEOTIDE SEQUENCE</scope>
    <source>
        <strain evidence="3">AVDCRST_MAG89</strain>
    </source>
</reference>
<dbReference type="SUPFAM" id="SSF56935">
    <property type="entry name" value="Porins"/>
    <property type="match status" value="1"/>
</dbReference>
<dbReference type="EMBL" id="CADCTV010000412">
    <property type="protein sequence ID" value="CAA9326788.1"/>
    <property type="molecule type" value="Genomic_DNA"/>
</dbReference>